<comment type="caution">
    <text evidence="2">The sequence shown here is derived from an EMBL/GenBank/DDBJ whole genome shotgun (WGS) entry which is preliminary data.</text>
</comment>
<dbReference type="InterPro" id="IPR036249">
    <property type="entry name" value="Thioredoxin-like_sf"/>
</dbReference>
<dbReference type="Pfam" id="PF00578">
    <property type="entry name" value="AhpC-TSA"/>
    <property type="match status" value="1"/>
</dbReference>
<evidence type="ECO:0000259" key="1">
    <source>
        <dbReference type="PROSITE" id="PS51352"/>
    </source>
</evidence>
<dbReference type="InterPro" id="IPR050553">
    <property type="entry name" value="Thioredoxin_ResA/DsbE_sf"/>
</dbReference>
<protein>
    <submittedName>
        <fullName evidence="2">TlpA family protein disulfide reductase</fullName>
    </submittedName>
</protein>
<evidence type="ECO:0000313" key="2">
    <source>
        <dbReference type="EMBL" id="MCW9707650.1"/>
    </source>
</evidence>
<dbReference type="CDD" id="cd02966">
    <property type="entry name" value="TlpA_like_family"/>
    <property type="match status" value="1"/>
</dbReference>
<organism evidence="2 3">
    <name type="scientific">Fodinibius salsisoli</name>
    <dbReference type="NCBI Taxonomy" id="2820877"/>
    <lineage>
        <taxon>Bacteria</taxon>
        <taxon>Pseudomonadati</taxon>
        <taxon>Balneolota</taxon>
        <taxon>Balneolia</taxon>
        <taxon>Balneolales</taxon>
        <taxon>Balneolaceae</taxon>
        <taxon>Fodinibius</taxon>
    </lineage>
</organism>
<dbReference type="RefSeq" id="WP_265766437.1">
    <property type="nucleotide sequence ID" value="NZ_JAGGJA010000007.1"/>
</dbReference>
<keyword evidence="3" id="KW-1185">Reference proteome</keyword>
<reference evidence="2 3" key="1">
    <citation type="submission" date="2021-03" db="EMBL/GenBank/DDBJ databases">
        <title>Aliifodinibius sp. nov., a new bacterium isolated from saline soil.</title>
        <authorList>
            <person name="Galisteo C."/>
            <person name="De La Haba R."/>
            <person name="Sanchez-Porro C."/>
            <person name="Ventosa A."/>
        </authorList>
    </citation>
    <scope>NUCLEOTIDE SEQUENCE [LARGE SCALE GENOMIC DNA]</scope>
    <source>
        <strain evidence="2 3">1BSP15-2V2</strain>
    </source>
</reference>
<dbReference type="PROSITE" id="PS51352">
    <property type="entry name" value="THIOREDOXIN_2"/>
    <property type="match status" value="1"/>
</dbReference>
<dbReference type="PANTHER" id="PTHR42852:SF13">
    <property type="entry name" value="PROTEIN DIPZ"/>
    <property type="match status" value="1"/>
</dbReference>
<dbReference type="SUPFAM" id="SSF52833">
    <property type="entry name" value="Thioredoxin-like"/>
    <property type="match status" value="1"/>
</dbReference>
<dbReference type="InterPro" id="IPR013766">
    <property type="entry name" value="Thioredoxin_domain"/>
</dbReference>
<feature type="domain" description="Thioredoxin" evidence="1">
    <location>
        <begin position="37"/>
        <end position="179"/>
    </location>
</feature>
<sequence>MLNYVRLLAAGIIAVVLVASCGKSDQSEAEKEKNAPVTDAEIIEQAAFTSLDGDTVRVADFKGKVVMIDLWETWCKPCLASFPTLQKLQEEYPDNFVVLAVTPGFTDTVKDARAFAEEHDYNFAYLMDANKIHQKIGVQGIPFKLFVDAGGNFIKKSVGSYGPDEDYKKIKQIIEKHKQPTENKSEV</sequence>
<name>A0ABT3PP67_9BACT</name>
<dbReference type="InterPro" id="IPR000866">
    <property type="entry name" value="AhpC/TSA"/>
</dbReference>
<dbReference type="Gene3D" id="3.40.30.10">
    <property type="entry name" value="Glutaredoxin"/>
    <property type="match status" value="1"/>
</dbReference>
<accession>A0ABT3PP67</accession>
<dbReference type="Proteomes" id="UP001207918">
    <property type="component" value="Unassembled WGS sequence"/>
</dbReference>
<dbReference type="EMBL" id="JAGGJA010000007">
    <property type="protein sequence ID" value="MCW9707650.1"/>
    <property type="molecule type" value="Genomic_DNA"/>
</dbReference>
<gene>
    <name evidence="2" type="ORF">J6I44_12355</name>
</gene>
<dbReference type="PANTHER" id="PTHR42852">
    <property type="entry name" value="THIOL:DISULFIDE INTERCHANGE PROTEIN DSBE"/>
    <property type="match status" value="1"/>
</dbReference>
<proteinExistence type="predicted"/>
<dbReference type="PROSITE" id="PS51257">
    <property type="entry name" value="PROKAR_LIPOPROTEIN"/>
    <property type="match status" value="1"/>
</dbReference>
<evidence type="ECO:0000313" key="3">
    <source>
        <dbReference type="Proteomes" id="UP001207918"/>
    </source>
</evidence>